<reference evidence="5 6" key="1">
    <citation type="journal article" date="2020" name="bioRxiv">
        <title>Sequence and annotation of 42 cannabis genomes reveals extensive copy number variation in cannabinoid synthesis and pathogen resistance genes.</title>
        <authorList>
            <person name="Mckernan K.J."/>
            <person name="Helbert Y."/>
            <person name="Kane L.T."/>
            <person name="Ebling H."/>
            <person name="Zhang L."/>
            <person name="Liu B."/>
            <person name="Eaton Z."/>
            <person name="Mclaughlin S."/>
            <person name="Kingan S."/>
            <person name="Baybayan P."/>
            <person name="Concepcion G."/>
            <person name="Jordan M."/>
            <person name="Riva A."/>
            <person name="Barbazuk W."/>
            <person name="Harkins T."/>
        </authorList>
    </citation>
    <scope>NUCLEOTIDE SEQUENCE [LARGE SCALE GENOMIC DNA]</scope>
    <source>
        <strain evidence="6">cv. Jamaican Lion 4</strain>
        <tissue evidence="5">Leaf</tissue>
    </source>
</reference>
<dbReference type="Gene3D" id="1.50.10.160">
    <property type="match status" value="1"/>
</dbReference>
<protein>
    <recommendedName>
        <fullName evidence="4">Terpene synthase N-terminal domain-containing protein</fullName>
    </recommendedName>
</protein>
<evidence type="ECO:0000256" key="2">
    <source>
        <dbReference type="ARBA" id="ARBA00004721"/>
    </source>
</evidence>
<name>A0A7J6ECZ5_CANSA</name>
<dbReference type="EMBL" id="JAATIQ010000433">
    <property type="protein sequence ID" value="KAF4356246.1"/>
    <property type="molecule type" value="Genomic_DNA"/>
</dbReference>
<dbReference type="InterPro" id="IPR001906">
    <property type="entry name" value="Terpene_synth_N"/>
</dbReference>
<dbReference type="Pfam" id="PF01397">
    <property type="entry name" value="Terpene_synth"/>
    <property type="match status" value="1"/>
</dbReference>
<evidence type="ECO:0000313" key="5">
    <source>
        <dbReference type="EMBL" id="KAF4356246.1"/>
    </source>
</evidence>
<keyword evidence="6" id="KW-1185">Reference proteome</keyword>
<accession>A0A7J6ECZ5</accession>
<organism evidence="5 6">
    <name type="scientific">Cannabis sativa</name>
    <name type="common">Hemp</name>
    <name type="synonym">Marijuana</name>
    <dbReference type="NCBI Taxonomy" id="3483"/>
    <lineage>
        <taxon>Eukaryota</taxon>
        <taxon>Viridiplantae</taxon>
        <taxon>Streptophyta</taxon>
        <taxon>Embryophyta</taxon>
        <taxon>Tracheophyta</taxon>
        <taxon>Spermatophyta</taxon>
        <taxon>Magnoliopsida</taxon>
        <taxon>eudicotyledons</taxon>
        <taxon>Gunneridae</taxon>
        <taxon>Pentapetalae</taxon>
        <taxon>rosids</taxon>
        <taxon>fabids</taxon>
        <taxon>Rosales</taxon>
        <taxon>Cannabaceae</taxon>
        <taxon>Cannabis</taxon>
    </lineage>
</organism>
<proteinExistence type="predicted"/>
<keyword evidence="3" id="KW-0460">Magnesium</keyword>
<dbReference type="InterPro" id="IPR008930">
    <property type="entry name" value="Terpenoid_cyclase/PrenylTrfase"/>
</dbReference>
<dbReference type="PANTHER" id="PTHR31739:SF25">
    <property type="entry name" value="(E,E)-GERANYLLINALOOL SYNTHASE"/>
    <property type="match status" value="1"/>
</dbReference>
<comment type="caution">
    <text evidence="5">The sequence shown here is derived from an EMBL/GenBank/DDBJ whole genome shotgun (WGS) entry which is preliminary data.</text>
</comment>
<comment type="cofactor">
    <cofactor evidence="1">
        <name>Mg(2+)</name>
        <dbReference type="ChEBI" id="CHEBI:18420"/>
    </cofactor>
</comment>
<dbReference type="InterPro" id="IPR050148">
    <property type="entry name" value="Terpene_synthase-like"/>
</dbReference>
<evidence type="ECO:0000259" key="4">
    <source>
        <dbReference type="Pfam" id="PF01397"/>
    </source>
</evidence>
<dbReference type="AlphaFoldDB" id="A0A7J6ECZ5"/>
<dbReference type="SUPFAM" id="SSF48239">
    <property type="entry name" value="Terpenoid cyclases/Protein prenyltransferases"/>
    <property type="match status" value="2"/>
</dbReference>
<dbReference type="Proteomes" id="UP000583929">
    <property type="component" value="Unassembled WGS sequence"/>
</dbReference>
<gene>
    <name evidence="5" type="ORF">G4B88_002858</name>
</gene>
<dbReference type="Gene3D" id="1.50.10.130">
    <property type="entry name" value="Terpene synthase, N-terminal domain"/>
    <property type="match status" value="2"/>
</dbReference>
<evidence type="ECO:0000256" key="3">
    <source>
        <dbReference type="ARBA" id="ARBA00022842"/>
    </source>
</evidence>
<feature type="domain" description="Terpene synthase N-terminal" evidence="4">
    <location>
        <begin position="203"/>
        <end position="299"/>
    </location>
</feature>
<comment type="pathway">
    <text evidence="2">Secondary metabolite biosynthesis; terpenoid biosynthesis.</text>
</comment>
<evidence type="ECO:0000313" key="6">
    <source>
        <dbReference type="Proteomes" id="UP000583929"/>
    </source>
</evidence>
<dbReference type="PANTHER" id="PTHR31739">
    <property type="entry name" value="ENT-COPALYL DIPHOSPHATE SYNTHASE, CHLOROPLASTIC"/>
    <property type="match status" value="1"/>
</dbReference>
<dbReference type="InterPro" id="IPR036965">
    <property type="entry name" value="Terpene_synth_N_sf"/>
</dbReference>
<dbReference type="GO" id="GO:0010333">
    <property type="term" value="F:terpene synthase activity"/>
    <property type="evidence" value="ECO:0007669"/>
    <property type="project" value="InterPro"/>
</dbReference>
<sequence length="380" mass="43866">MDELIKEIKENFLSLLDKDPYSLVSPCPYEIAWVAMIPHPNRPSEPMFGSCLNWVLNNQTEHEFWGNCNSGSEKPTLDCLTATLACIVALKKWNICSDVISKGLEFMDSSNAKKLLKEVEDHGCPRWFAIVFPRMVELAEEVLKIKILKDDQVRNILFKARKNIFETVLMKKGNEDLLLWHLEVLPSSSSHDFGINNIIKKDDIVKHLCEKGSLFNSPSATAKAFMATSNSKCLHYLQALVHKFSNNNHMTIGVPTTYPMDEDLIKLCIINHLQRLGLAEHFSIEIENILQQIYKNYDGKSYLKVGQLCWFLHNEEIKNHIETNCEYFSIMLLNLYKATDLAFQDEFELNEARNFSRKLLEKCISMEENGDHIFHNLLLY</sequence>
<dbReference type="GO" id="GO:0016102">
    <property type="term" value="P:diterpenoid biosynthetic process"/>
    <property type="evidence" value="ECO:0007669"/>
    <property type="project" value="TreeGrafter"/>
</dbReference>
<evidence type="ECO:0000256" key="1">
    <source>
        <dbReference type="ARBA" id="ARBA00001946"/>
    </source>
</evidence>
<dbReference type="GO" id="GO:0000287">
    <property type="term" value="F:magnesium ion binding"/>
    <property type="evidence" value="ECO:0007669"/>
    <property type="project" value="TreeGrafter"/>
</dbReference>